<evidence type="ECO:0000313" key="13">
    <source>
        <dbReference type="Ensembl" id="ENSCLMP00005040295.1"/>
    </source>
</evidence>
<dbReference type="Pfam" id="PF12662">
    <property type="entry name" value="cEGF"/>
    <property type="match status" value="1"/>
</dbReference>
<dbReference type="InterPro" id="IPR055088">
    <property type="entry name" value="Fibulin_C"/>
</dbReference>
<dbReference type="SMART" id="SM00181">
    <property type="entry name" value="EGF"/>
    <property type="match status" value="7"/>
</dbReference>
<keyword evidence="7" id="KW-0677">Repeat</keyword>
<keyword evidence="5 11" id="KW-0245">EGF-like domain</keyword>
<dbReference type="Ensembl" id="ENSCLMT00005041798.1">
    <property type="protein sequence ID" value="ENSCLMP00005040295.1"/>
    <property type="gene ID" value="ENSCLMG00005018977.1"/>
</dbReference>
<dbReference type="FunFam" id="2.10.25.10:FF:000139">
    <property type="entry name" value="Fibulin-1"/>
    <property type="match status" value="1"/>
</dbReference>
<name>A0A8C3G7I1_CYCLU</name>
<keyword evidence="10" id="KW-0325">Glycoprotein</keyword>
<dbReference type="Pfam" id="PF22914">
    <property type="entry name" value="Fibulin_C"/>
    <property type="match status" value="1"/>
</dbReference>
<evidence type="ECO:0000256" key="7">
    <source>
        <dbReference type="ARBA" id="ARBA00022737"/>
    </source>
</evidence>
<dbReference type="CDD" id="cd00054">
    <property type="entry name" value="EGF_CA"/>
    <property type="match status" value="3"/>
</dbReference>
<dbReference type="PROSITE" id="PS01186">
    <property type="entry name" value="EGF_2"/>
    <property type="match status" value="1"/>
</dbReference>
<organism evidence="13 14">
    <name type="scientific">Cyclopterus lumpus</name>
    <name type="common">Lumpsucker</name>
    <dbReference type="NCBI Taxonomy" id="8103"/>
    <lineage>
        <taxon>Eukaryota</taxon>
        <taxon>Metazoa</taxon>
        <taxon>Chordata</taxon>
        <taxon>Craniata</taxon>
        <taxon>Vertebrata</taxon>
        <taxon>Euteleostomi</taxon>
        <taxon>Actinopterygii</taxon>
        <taxon>Neopterygii</taxon>
        <taxon>Teleostei</taxon>
        <taxon>Neoteleostei</taxon>
        <taxon>Acanthomorphata</taxon>
        <taxon>Eupercaria</taxon>
        <taxon>Perciformes</taxon>
        <taxon>Cottioidei</taxon>
        <taxon>Cottales</taxon>
        <taxon>Cyclopteridae</taxon>
        <taxon>Cyclopterus</taxon>
    </lineage>
</organism>
<dbReference type="FunFam" id="2.10.25.10:FF:000341">
    <property type="entry name" value="Fibulin 2"/>
    <property type="match status" value="1"/>
</dbReference>
<evidence type="ECO:0000256" key="6">
    <source>
        <dbReference type="ARBA" id="ARBA00022729"/>
    </source>
</evidence>
<dbReference type="PROSITE" id="PS01187">
    <property type="entry name" value="EGF_CA"/>
    <property type="match status" value="3"/>
</dbReference>
<dbReference type="InterPro" id="IPR052080">
    <property type="entry name" value="vWF_C/EGF_Fibrillin"/>
</dbReference>
<dbReference type="InterPro" id="IPR001881">
    <property type="entry name" value="EGF-like_Ca-bd_dom"/>
</dbReference>
<evidence type="ECO:0000259" key="12">
    <source>
        <dbReference type="PROSITE" id="PS50026"/>
    </source>
</evidence>
<evidence type="ECO:0000256" key="2">
    <source>
        <dbReference type="ARBA" id="ARBA00006127"/>
    </source>
</evidence>
<dbReference type="FunFam" id="2.10.25.10:FF:000010">
    <property type="entry name" value="Pro-epidermal growth factor"/>
    <property type="match status" value="2"/>
</dbReference>
<dbReference type="PROSITE" id="PS50026">
    <property type="entry name" value="EGF_3"/>
    <property type="match status" value="1"/>
</dbReference>
<dbReference type="InterPro" id="IPR009030">
    <property type="entry name" value="Growth_fac_rcpt_cys_sf"/>
</dbReference>
<dbReference type="GO" id="GO:0005509">
    <property type="term" value="F:calcium ion binding"/>
    <property type="evidence" value="ECO:0007669"/>
    <property type="project" value="InterPro"/>
</dbReference>
<keyword evidence="3" id="KW-0964">Secreted</keyword>
<keyword evidence="6" id="KW-0732">Signal</keyword>
<dbReference type="SUPFAM" id="SSF57184">
    <property type="entry name" value="Growth factor receptor domain"/>
    <property type="match status" value="1"/>
</dbReference>
<dbReference type="InterPro" id="IPR018097">
    <property type="entry name" value="EGF_Ca-bd_CS"/>
</dbReference>
<dbReference type="PANTHER" id="PTHR47333">
    <property type="entry name" value="VON WILLEBRAND FACTOR C AND EGF DOMAIN-CONTAINING PROTEIN"/>
    <property type="match status" value="1"/>
</dbReference>
<dbReference type="PROSITE" id="PS00010">
    <property type="entry name" value="ASX_HYDROXYL"/>
    <property type="match status" value="2"/>
</dbReference>
<proteinExistence type="inferred from homology"/>
<dbReference type="SMART" id="SM00179">
    <property type="entry name" value="EGF_CA"/>
    <property type="match status" value="7"/>
</dbReference>
<dbReference type="SUPFAM" id="SSF57196">
    <property type="entry name" value="EGF/Laminin"/>
    <property type="match status" value="3"/>
</dbReference>
<evidence type="ECO:0000256" key="5">
    <source>
        <dbReference type="ARBA" id="ARBA00022536"/>
    </source>
</evidence>
<feature type="domain" description="EGF-like" evidence="12">
    <location>
        <begin position="163"/>
        <end position="201"/>
    </location>
</feature>
<dbReference type="AlphaFoldDB" id="A0A8C3G7I1"/>
<dbReference type="InterPro" id="IPR026823">
    <property type="entry name" value="cEGF"/>
</dbReference>
<keyword evidence="9" id="KW-1015">Disulfide bond</keyword>
<dbReference type="InterPro" id="IPR049883">
    <property type="entry name" value="NOTCH1_EGF-like"/>
</dbReference>
<comment type="subcellular location">
    <subcellularLocation>
        <location evidence="1">Secreted</location>
        <location evidence="1">Extracellular space</location>
        <location evidence="1">Extracellular matrix</location>
    </subcellularLocation>
</comment>
<evidence type="ECO:0000256" key="4">
    <source>
        <dbReference type="ARBA" id="ARBA00022530"/>
    </source>
</evidence>
<evidence type="ECO:0000256" key="9">
    <source>
        <dbReference type="ARBA" id="ARBA00023157"/>
    </source>
</evidence>
<keyword evidence="4" id="KW-0272">Extracellular matrix</keyword>
<dbReference type="Proteomes" id="UP000694565">
    <property type="component" value="Unplaced"/>
</dbReference>
<reference evidence="13" key="1">
    <citation type="submission" date="2025-08" db="UniProtKB">
        <authorList>
            <consortium name="Ensembl"/>
        </authorList>
    </citation>
    <scope>IDENTIFICATION</scope>
</reference>
<evidence type="ECO:0000256" key="3">
    <source>
        <dbReference type="ARBA" id="ARBA00022525"/>
    </source>
</evidence>
<keyword evidence="14" id="KW-1185">Reference proteome</keyword>
<evidence type="ECO:0000313" key="14">
    <source>
        <dbReference type="Proteomes" id="UP000694565"/>
    </source>
</evidence>
<evidence type="ECO:0000256" key="11">
    <source>
        <dbReference type="PROSITE-ProRule" id="PRU00076"/>
    </source>
</evidence>
<dbReference type="InterPro" id="IPR000742">
    <property type="entry name" value="EGF"/>
</dbReference>
<dbReference type="InterPro" id="IPR000152">
    <property type="entry name" value="EGF-type_Asp/Asn_hydroxyl_site"/>
</dbReference>
<comment type="caution">
    <text evidence="11">Lacks conserved residue(s) required for the propagation of feature annotation.</text>
</comment>
<accession>A0A8C3G7I1</accession>
<dbReference type="PANTHER" id="PTHR47333:SF4">
    <property type="entry name" value="EGF-LIKE DOMAIN-CONTAINING PROTEIN"/>
    <property type="match status" value="1"/>
</dbReference>
<keyword evidence="8" id="KW-0106">Calcium</keyword>
<evidence type="ECO:0000256" key="1">
    <source>
        <dbReference type="ARBA" id="ARBA00004498"/>
    </source>
</evidence>
<comment type="similarity">
    <text evidence="2">Belongs to the fibulin family.</text>
</comment>
<reference evidence="13" key="2">
    <citation type="submission" date="2025-09" db="UniProtKB">
        <authorList>
            <consortium name="Ensembl"/>
        </authorList>
    </citation>
    <scope>IDENTIFICATION</scope>
</reference>
<evidence type="ECO:0000256" key="10">
    <source>
        <dbReference type="ARBA" id="ARBA00023180"/>
    </source>
</evidence>
<sequence length="465" mass="51340">SVGGRPQCSCFPGFSLSVADGRSCEDVNECSSGNVCRSDERCLNTAGSYACQTPITCPPGYQINDDVCEDIDECVQRRHDCGLDFECVNAVGSFKCDPKPRCPVGFNRDARGNCIDIDECDASAQPCSPGLVCINTAGSYVCRRKMTCSRGYHADADGSRCVDVDECQSGLHRCGEGQLCHNLPGSYRCECQTGYQFDSFRRMCVDVNECWRYPGRLCAQTCENTPGSFECSCTSGFRLTGDGKNCECVAKTIKKEILITTSYIDECSQSVGHLCTYKCVNVLGSYQCACPEYGYAMSPNGRSCRDIDECATGAQNCSLAETCYNIQGGYRCLSLDCPPNYRKVSDTRCERISCPNYLECQTSPLRITYYYLSFQSNIVIPAQIFRIGPSPAYSGDNVIVGIAQGNEENYFGTRKLNAYTGAVYLNRQVEGPRDFSINVDMKLWRQGTFTTFQAKIFVFITANYL</sequence>
<dbReference type="Pfam" id="PF07645">
    <property type="entry name" value="EGF_CA"/>
    <property type="match status" value="6"/>
</dbReference>
<dbReference type="GeneTree" id="ENSGT00940000156047"/>
<dbReference type="Gene3D" id="2.10.25.10">
    <property type="entry name" value="Laminin"/>
    <property type="match status" value="8"/>
</dbReference>
<protein>
    <recommendedName>
        <fullName evidence="12">EGF-like domain-containing protein</fullName>
    </recommendedName>
</protein>
<evidence type="ECO:0000256" key="8">
    <source>
        <dbReference type="ARBA" id="ARBA00022837"/>
    </source>
</evidence>